<dbReference type="CDD" id="cd07302">
    <property type="entry name" value="CHD"/>
    <property type="match status" value="1"/>
</dbReference>
<protein>
    <submittedName>
        <fullName evidence="3">Adenylate/guanylate cyclase domain-containing protein</fullName>
        <ecNumber evidence="3">4.6.1.-</ecNumber>
    </submittedName>
</protein>
<keyword evidence="1" id="KW-0812">Transmembrane</keyword>
<dbReference type="SMART" id="SM00044">
    <property type="entry name" value="CYCc"/>
    <property type="match status" value="1"/>
</dbReference>
<name>A0AAW9QMZ7_9BURK</name>
<dbReference type="Gene3D" id="3.30.70.1230">
    <property type="entry name" value="Nucleotide cyclase"/>
    <property type="match status" value="1"/>
</dbReference>
<dbReference type="EMBL" id="JAZIBG010000058">
    <property type="protein sequence ID" value="MEF7617508.1"/>
    <property type="molecule type" value="Genomic_DNA"/>
</dbReference>
<evidence type="ECO:0000256" key="1">
    <source>
        <dbReference type="SAM" id="Phobius"/>
    </source>
</evidence>
<dbReference type="Proteomes" id="UP001336250">
    <property type="component" value="Unassembled WGS sequence"/>
</dbReference>
<dbReference type="InterPro" id="IPR001054">
    <property type="entry name" value="A/G_cyclase"/>
</dbReference>
<dbReference type="Pfam" id="PF00211">
    <property type="entry name" value="Guanylate_cyc"/>
    <property type="match status" value="1"/>
</dbReference>
<dbReference type="EC" id="4.6.1.-" evidence="3"/>
<evidence type="ECO:0000259" key="2">
    <source>
        <dbReference type="PROSITE" id="PS50125"/>
    </source>
</evidence>
<dbReference type="Pfam" id="PF05226">
    <property type="entry name" value="CHASE2"/>
    <property type="match status" value="1"/>
</dbReference>
<feature type="transmembrane region" description="Helical" evidence="1">
    <location>
        <begin position="350"/>
        <end position="372"/>
    </location>
</feature>
<sequence>MPSPSRLGARWTWWVPLLAWATVSLLAWCDPGPLRGLRHAVFDQYQRWSPRPYEPAPVLIVDIDDESLRRHGQWPWPRTRVAELLVRLQRSEPAAVALDIVFAEPDRTSPRALLAHTAMPQAAAQWLQALPDHDDALAEVLSRGRVALGFALTDAAGADAGGCGSPARFVVVGGPPEPAMHPFTGCVPSMPVLRQAAAGHGGLSFVPDDDGVVRRLPLLFNLEGRPAPSLAAEALRIALDARNYTVRSAAGGGVIDVGVGRLRLPTAADGSVWVHYTRHRPERYVPAWKVLAGLVPADDLRGRIVLVGTSAQGLLDLRFGPLGGVIPGVEVHAQALEQMLLGRPLQRPGWAPGLELLVLALGGLAVGLIAMVAGAASSVLAFATLASLLAGAAWWAFSRQGLLLDPVVPCGTMLAVFLPATVVRYVATERRQRWVRQAFARYVSPNLVDYLISRPQALELGGRRQRCSFVFSDLAGFTSVMERMDPAAAVAVLNEYLDRMIAIAFEHEGTLDRIVGDSVAIVFSAPVEQHDHEARALRCALAMQRFAADYLAARRAEGVEFCETRIGVHTGEVIVGNFGGRTIFDYRALGDPVNTASRLEGANKYLGTQLCVSKETLDGCPGVPARPIGRVRLAGRSAPVMVYQPLDPPDGQSIQDEAYAQAYAAMVGGRSDALPAFERLRQQRPDDALVRLHATRLQAGATDDLIELAGK</sequence>
<dbReference type="SUPFAM" id="SSF55073">
    <property type="entry name" value="Nucleotide cyclase"/>
    <property type="match status" value="1"/>
</dbReference>
<reference evidence="3 4" key="1">
    <citation type="submission" date="2024-02" db="EMBL/GenBank/DDBJ databases">
        <title>Genome sequence of Aquincola sp. MAHUQ-54.</title>
        <authorList>
            <person name="Huq M.A."/>
        </authorList>
    </citation>
    <scope>NUCLEOTIDE SEQUENCE [LARGE SCALE GENOMIC DNA]</scope>
    <source>
        <strain evidence="3 4">MAHUQ-54</strain>
    </source>
</reference>
<dbReference type="GO" id="GO:0035556">
    <property type="term" value="P:intracellular signal transduction"/>
    <property type="evidence" value="ECO:0007669"/>
    <property type="project" value="InterPro"/>
</dbReference>
<keyword evidence="4" id="KW-1185">Reference proteome</keyword>
<keyword evidence="1" id="KW-1133">Transmembrane helix</keyword>
<feature type="transmembrane region" description="Helical" evidence="1">
    <location>
        <begin position="379"/>
        <end position="397"/>
    </location>
</feature>
<dbReference type="PANTHER" id="PTHR43081:SF1">
    <property type="entry name" value="ADENYLATE CYCLASE, TERMINAL-DIFFERENTIATION SPECIFIC"/>
    <property type="match status" value="1"/>
</dbReference>
<comment type="caution">
    <text evidence="3">The sequence shown here is derived from an EMBL/GenBank/DDBJ whole genome shotgun (WGS) entry which is preliminary data.</text>
</comment>
<accession>A0AAW9QMZ7</accession>
<evidence type="ECO:0000313" key="3">
    <source>
        <dbReference type="EMBL" id="MEF7617508.1"/>
    </source>
</evidence>
<dbReference type="InterPro" id="IPR050697">
    <property type="entry name" value="Adenylyl/Guanylyl_Cyclase_3/4"/>
</dbReference>
<dbReference type="InterPro" id="IPR007890">
    <property type="entry name" value="CHASE2"/>
</dbReference>
<feature type="transmembrane region" description="Helical" evidence="1">
    <location>
        <begin position="403"/>
        <end position="427"/>
    </location>
</feature>
<keyword evidence="1" id="KW-0472">Membrane</keyword>
<dbReference type="GO" id="GO:0009190">
    <property type="term" value="P:cyclic nucleotide biosynthetic process"/>
    <property type="evidence" value="ECO:0007669"/>
    <property type="project" value="InterPro"/>
</dbReference>
<dbReference type="InterPro" id="IPR029787">
    <property type="entry name" value="Nucleotide_cyclase"/>
</dbReference>
<gene>
    <name evidence="3" type="ORF">V4F39_26600</name>
</gene>
<dbReference type="PROSITE" id="PS50125">
    <property type="entry name" value="GUANYLATE_CYCLASE_2"/>
    <property type="match status" value="1"/>
</dbReference>
<keyword evidence="3" id="KW-0456">Lyase</keyword>
<dbReference type="GO" id="GO:0004016">
    <property type="term" value="F:adenylate cyclase activity"/>
    <property type="evidence" value="ECO:0007669"/>
    <property type="project" value="UniProtKB-ARBA"/>
</dbReference>
<feature type="domain" description="Guanylate cyclase" evidence="2">
    <location>
        <begin position="468"/>
        <end position="600"/>
    </location>
</feature>
<dbReference type="PANTHER" id="PTHR43081">
    <property type="entry name" value="ADENYLATE CYCLASE, TERMINAL-DIFFERENTIATION SPECIFIC-RELATED"/>
    <property type="match status" value="1"/>
</dbReference>
<dbReference type="SMART" id="SM01080">
    <property type="entry name" value="CHASE2"/>
    <property type="match status" value="1"/>
</dbReference>
<organism evidence="3 4">
    <name type="scientific">Aquincola agrisoli</name>
    <dbReference type="NCBI Taxonomy" id="3119538"/>
    <lineage>
        <taxon>Bacteria</taxon>
        <taxon>Pseudomonadati</taxon>
        <taxon>Pseudomonadota</taxon>
        <taxon>Betaproteobacteria</taxon>
        <taxon>Burkholderiales</taxon>
        <taxon>Sphaerotilaceae</taxon>
        <taxon>Aquincola</taxon>
    </lineage>
</organism>
<evidence type="ECO:0000313" key="4">
    <source>
        <dbReference type="Proteomes" id="UP001336250"/>
    </source>
</evidence>
<dbReference type="AlphaFoldDB" id="A0AAW9QMZ7"/>
<proteinExistence type="predicted"/>
<dbReference type="RefSeq" id="WP_332293271.1">
    <property type="nucleotide sequence ID" value="NZ_JAZIBG010000058.1"/>
</dbReference>